<dbReference type="GO" id="GO:0006094">
    <property type="term" value="P:gluconeogenesis"/>
    <property type="evidence" value="ECO:0007669"/>
    <property type="project" value="UniProtKB-UniRule"/>
</dbReference>
<dbReference type="eggNOG" id="COG0149">
    <property type="taxonomic scope" value="Bacteria"/>
</dbReference>
<comment type="subunit">
    <text evidence="9 10">Homodimer.</text>
</comment>
<gene>
    <name evidence="9" type="primary">tpiA</name>
    <name evidence="11" type="ordered locus">Aazo_1078</name>
</gene>
<dbReference type="HOGENOM" id="CLU_024251_2_3_3"/>
<dbReference type="UniPathway" id="UPA00109">
    <property type="reaction ID" value="UER00189"/>
</dbReference>
<protein>
    <recommendedName>
        <fullName evidence="4 9">Triosephosphate isomerase</fullName>
        <shortName evidence="9">TIM</shortName>
        <shortName evidence="9">TPI</shortName>
        <ecNumber evidence="3 9">5.3.1.1</ecNumber>
    </recommendedName>
    <alternativeName>
        <fullName evidence="9">Triose-phosphate isomerase</fullName>
    </alternativeName>
</protein>
<feature type="binding site" evidence="9">
    <location>
        <position position="225"/>
    </location>
    <ligand>
        <name>substrate</name>
    </ligand>
</feature>
<dbReference type="InterPro" id="IPR035990">
    <property type="entry name" value="TIM_sf"/>
</dbReference>
<dbReference type="GO" id="GO:0006096">
    <property type="term" value="P:glycolytic process"/>
    <property type="evidence" value="ECO:0007669"/>
    <property type="project" value="UniProtKB-UniRule"/>
</dbReference>
<dbReference type="Gene3D" id="3.20.20.70">
    <property type="entry name" value="Aldolase class I"/>
    <property type="match status" value="1"/>
</dbReference>
<dbReference type="FunFam" id="3.20.20.70:FF:000016">
    <property type="entry name" value="Triosephosphate isomerase"/>
    <property type="match status" value="1"/>
</dbReference>
<dbReference type="GO" id="GO:0005829">
    <property type="term" value="C:cytosol"/>
    <property type="evidence" value="ECO:0007669"/>
    <property type="project" value="TreeGrafter"/>
</dbReference>
<dbReference type="SUPFAM" id="SSF51351">
    <property type="entry name" value="Triosephosphate isomerase (TIM)"/>
    <property type="match status" value="1"/>
</dbReference>
<keyword evidence="6 9" id="KW-0963">Cytoplasm</keyword>
<dbReference type="EMBL" id="CP002059">
    <property type="protein sequence ID" value="ADI63434.1"/>
    <property type="molecule type" value="Genomic_DNA"/>
</dbReference>
<evidence type="ECO:0000256" key="6">
    <source>
        <dbReference type="ARBA" id="ARBA00022490"/>
    </source>
</evidence>
<dbReference type="EC" id="5.3.1.1" evidence="3 9"/>
<dbReference type="Proteomes" id="UP000001511">
    <property type="component" value="Chromosome"/>
</dbReference>
<comment type="catalytic activity">
    <reaction evidence="9 10">
        <text>D-glyceraldehyde 3-phosphate = dihydroxyacetone phosphate</text>
        <dbReference type="Rhea" id="RHEA:18585"/>
        <dbReference type="ChEBI" id="CHEBI:57642"/>
        <dbReference type="ChEBI" id="CHEBI:59776"/>
        <dbReference type="EC" id="5.3.1.1"/>
    </reaction>
</comment>
<dbReference type="PROSITE" id="PS51440">
    <property type="entry name" value="TIM_2"/>
    <property type="match status" value="1"/>
</dbReference>
<dbReference type="PANTHER" id="PTHR21139">
    <property type="entry name" value="TRIOSEPHOSPHATE ISOMERASE"/>
    <property type="match status" value="1"/>
</dbReference>
<evidence type="ECO:0000256" key="7">
    <source>
        <dbReference type="ARBA" id="ARBA00023152"/>
    </source>
</evidence>
<reference evidence="11 12" key="1">
    <citation type="journal article" date="2010" name="PLoS ONE">
        <title>Genome erosion in a nitrogen-fixing vertically transmitted endosymbiotic multicellular cyanobacterium.</title>
        <authorList>
            <person name="Ran L."/>
            <person name="Larsson J."/>
            <person name="Vigil-Stenman T."/>
            <person name="Nylander J.A."/>
            <person name="Ininbergs K."/>
            <person name="Zheng W.W."/>
            <person name="Lapidus A."/>
            <person name="Lowry S."/>
            <person name="Haselkorn R."/>
            <person name="Bergman B."/>
        </authorList>
    </citation>
    <scope>NUCLEOTIDE SEQUENCE [LARGE SCALE GENOMIC DNA]</scope>
    <source>
        <strain evidence="11 12">0708</strain>
    </source>
</reference>
<dbReference type="AlphaFoldDB" id="D7E2Q7"/>
<keyword evidence="8 9" id="KW-0413">Isomerase</keyword>
<evidence type="ECO:0000256" key="9">
    <source>
        <dbReference type="HAMAP-Rule" id="MF_00147"/>
    </source>
</evidence>
<keyword evidence="5 9" id="KW-0312">Gluconeogenesis</keyword>
<feature type="active site" description="Electrophile" evidence="9">
    <location>
        <position position="150"/>
    </location>
</feature>
<feature type="binding site" evidence="9">
    <location>
        <begin position="63"/>
        <end position="65"/>
    </location>
    <ligand>
        <name>substrate</name>
    </ligand>
</feature>
<dbReference type="HAMAP" id="MF_00147_B">
    <property type="entry name" value="TIM_B"/>
    <property type="match status" value="1"/>
</dbReference>
<dbReference type="GO" id="GO:0019563">
    <property type="term" value="P:glycerol catabolic process"/>
    <property type="evidence" value="ECO:0007669"/>
    <property type="project" value="TreeGrafter"/>
</dbReference>
<dbReference type="UniPathway" id="UPA00138"/>
<comment type="pathway">
    <text evidence="1 9 10">Carbohydrate degradation; glycolysis; D-glyceraldehyde 3-phosphate from glycerone phosphate: step 1/1.</text>
</comment>
<comment type="pathway">
    <text evidence="9 10">Carbohydrate biosynthesis; gluconeogenesis.</text>
</comment>
<dbReference type="STRING" id="551115.Aazo_1078"/>
<evidence type="ECO:0000256" key="8">
    <source>
        <dbReference type="ARBA" id="ARBA00023235"/>
    </source>
</evidence>
<dbReference type="KEGG" id="naz:Aazo_1078"/>
<dbReference type="InterPro" id="IPR022896">
    <property type="entry name" value="TrioseP_Isoase_bac/euk"/>
</dbReference>
<dbReference type="Pfam" id="PF00121">
    <property type="entry name" value="TIM"/>
    <property type="match status" value="1"/>
</dbReference>
<dbReference type="NCBIfam" id="TIGR00419">
    <property type="entry name" value="tim"/>
    <property type="match status" value="1"/>
</dbReference>
<evidence type="ECO:0000313" key="12">
    <source>
        <dbReference type="Proteomes" id="UP000001511"/>
    </source>
</evidence>
<keyword evidence="12" id="KW-1185">Reference proteome</keyword>
<dbReference type="InterPro" id="IPR000652">
    <property type="entry name" value="Triosephosphate_isomerase"/>
</dbReference>
<comment type="subcellular location">
    <subcellularLocation>
        <location evidence="9 10">Cytoplasm</location>
    </subcellularLocation>
</comment>
<dbReference type="InterPro" id="IPR013785">
    <property type="entry name" value="Aldolase_TIM"/>
</dbReference>
<feature type="binding site" evidence="9">
    <location>
        <position position="258"/>
    </location>
    <ligand>
        <name>substrate</name>
    </ligand>
</feature>
<proteinExistence type="inferred from homology"/>
<evidence type="ECO:0000256" key="2">
    <source>
        <dbReference type="ARBA" id="ARBA00007422"/>
    </source>
</evidence>
<evidence type="ECO:0000256" key="3">
    <source>
        <dbReference type="ARBA" id="ARBA00011940"/>
    </source>
</evidence>
<name>D7E2Q7_NOSA0</name>
<dbReference type="GO" id="GO:0046166">
    <property type="term" value="P:glyceraldehyde-3-phosphate biosynthetic process"/>
    <property type="evidence" value="ECO:0007669"/>
    <property type="project" value="TreeGrafter"/>
</dbReference>
<dbReference type="PROSITE" id="PS00171">
    <property type="entry name" value="TIM_1"/>
    <property type="match status" value="1"/>
</dbReference>
<evidence type="ECO:0000256" key="1">
    <source>
        <dbReference type="ARBA" id="ARBA00004680"/>
    </source>
</evidence>
<dbReference type="GO" id="GO:0004807">
    <property type="term" value="F:triose-phosphate isomerase activity"/>
    <property type="evidence" value="ECO:0007669"/>
    <property type="project" value="UniProtKB-UniRule"/>
</dbReference>
<comment type="function">
    <text evidence="9">Involved in the gluconeogenesis. Catalyzes stereospecifically the conversion of dihydroxyacetone phosphate (DHAP) to D-glyceraldehyde-3-phosphate (G3P).</text>
</comment>
<evidence type="ECO:0000256" key="4">
    <source>
        <dbReference type="ARBA" id="ARBA00019397"/>
    </source>
</evidence>
<dbReference type="InterPro" id="IPR020861">
    <property type="entry name" value="Triosephosphate_isomerase_AS"/>
</dbReference>
<evidence type="ECO:0000313" key="11">
    <source>
        <dbReference type="EMBL" id="ADI63434.1"/>
    </source>
</evidence>
<feature type="active site" description="Proton acceptor" evidence="9">
    <location>
        <position position="219"/>
    </location>
</feature>
<organism evidence="11 12">
    <name type="scientific">Nostoc azollae (strain 0708)</name>
    <name type="common">Anabaena azollae (strain 0708)</name>
    <dbReference type="NCBI Taxonomy" id="551115"/>
    <lineage>
        <taxon>Bacteria</taxon>
        <taxon>Bacillati</taxon>
        <taxon>Cyanobacteriota</taxon>
        <taxon>Cyanophyceae</taxon>
        <taxon>Nostocales</taxon>
        <taxon>Nostocaceae</taxon>
        <taxon>Trichormus</taxon>
    </lineage>
</organism>
<dbReference type="PANTHER" id="PTHR21139:SF42">
    <property type="entry name" value="TRIOSEPHOSPHATE ISOMERASE"/>
    <property type="match status" value="1"/>
</dbReference>
<accession>D7E2Q7</accession>
<feature type="binding site" evidence="9">
    <location>
        <begin position="279"/>
        <end position="280"/>
    </location>
    <ligand>
        <name>substrate</name>
    </ligand>
</feature>
<keyword evidence="7 9" id="KW-0324">Glycolysis</keyword>
<dbReference type="CDD" id="cd00311">
    <property type="entry name" value="TIM"/>
    <property type="match status" value="1"/>
</dbReference>
<evidence type="ECO:0000256" key="10">
    <source>
        <dbReference type="RuleBase" id="RU363013"/>
    </source>
</evidence>
<comment type="similarity">
    <text evidence="2 9 10">Belongs to the triosephosphate isomerase family.</text>
</comment>
<evidence type="ECO:0000256" key="5">
    <source>
        <dbReference type="ARBA" id="ARBA00022432"/>
    </source>
</evidence>
<sequence>MIATQLRFCPFFFVSLYLERETKALSPASISRNVQKSSTVKNASCSVSMLTKSPVRKIVIAGNWKMFKTWSESETFLRGFLPHLEETPSEREIVLCPPFTDLSVMSKYLHGSLIQLGAQNVHWEENGAYTGEIAAPMLTEIGVRYVIVGHSERREYFGETDATVNLRLKAAQKHGLIPILCVGETKQQRDAGETEKLIISQLEKDLVDINQKNLVIAYEPIWAIGTGDTCEATEANRVIGLIRSQLTNPNVSIQYGGSVKPNNIDEIMAQPEIDGALVGGASLEADSFARIVNYKKID</sequence>